<proteinExistence type="predicted"/>
<dbReference type="Proteomes" id="UP001054945">
    <property type="component" value="Unassembled WGS sequence"/>
</dbReference>
<dbReference type="EMBL" id="BPLR01002610">
    <property type="protein sequence ID" value="GIX75688.1"/>
    <property type="molecule type" value="Genomic_DNA"/>
</dbReference>
<evidence type="ECO:0000256" key="1">
    <source>
        <dbReference type="SAM" id="MobiDB-lite"/>
    </source>
</evidence>
<keyword evidence="3" id="KW-1185">Reference proteome</keyword>
<protein>
    <submittedName>
        <fullName evidence="2">Uncharacterized protein</fullName>
    </submittedName>
</protein>
<gene>
    <name evidence="2" type="ORF">CEXT_71061</name>
</gene>
<name>A0AAV4MTH4_CAEEX</name>
<sequence length="132" mass="14935">MQIPRTVFFSKNDESDAPFQVDLGHTCSEPPGSNAPPASIIHEDALSLSQLGASRTKITGRRTRLPPPLQYREEVQLDLRPISFGIGLERKQFGLTRFRNSEIGSADEKSRPRHSRRERQNVKVSSRRRVPS</sequence>
<accession>A0AAV4MTH4</accession>
<reference evidence="2 3" key="1">
    <citation type="submission" date="2021-06" db="EMBL/GenBank/DDBJ databases">
        <title>Caerostris extrusa draft genome.</title>
        <authorList>
            <person name="Kono N."/>
            <person name="Arakawa K."/>
        </authorList>
    </citation>
    <scope>NUCLEOTIDE SEQUENCE [LARGE SCALE GENOMIC DNA]</scope>
</reference>
<comment type="caution">
    <text evidence="2">The sequence shown here is derived from an EMBL/GenBank/DDBJ whole genome shotgun (WGS) entry which is preliminary data.</text>
</comment>
<evidence type="ECO:0000313" key="3">
    <source>
        <dbReference type="Proteomes" id="UP001054945"/>
    </source>
</evidence>
<organism evidence="2 3">
    <name type="scientific">Caerostris extrusa</name>
    <name type="common">Bark spider</name>
    <name type="synonym">Caerostris bankana</name>
    <dbReference type="NCBI Taxonomy" id="172846"/>
    <lineage>
        <taxon>Eukaryota</taxon>
        <taxon>Metazoa</taxon>
        <taxon>Ecdysozoa</taxon>
        <taxon>Arthropoda</taxon>
        <taxon>Chelicerata</taxon>
        <taxon>Arachnida</taxon>
        <taxon>Araneae</taxon>
        <taxon>Araneomorphae</taxon>
        <taxon>Entelegynae</taxon>
        <taxon>Araneoidea</taxon>
        <taxon>Araneidae</taxon>
        <taxon>Caerostris</taxon>
    </lineage>
</organism>
<feature type="region of interest" description="Disordered" evidence="1">
    <location>
        <begin position="100"/>
        <end position="132"/>
    </location>
</feature>
<dbReference type="AlphaFoldDB" id="A0AAV4MTH4"/>
<evidence type="ECO:0000313" key="2">
    <source>
        <dbReference type="EMBL" id="GIX75688.1"/>
    </source>
</evidence>